<name>A0A839EU80_9GAMM</name>
<dbReference type="AlphaFoldDB" id="A0A839EU80"/>
<gene>
    <name evidence="1" type="ORF">FHW12_000354</name>
</gene>
<comment type="caution">
    <text evidence="1">The sequence shown here is derived from an EMBL/GenBank/DDBJ whole genome shotgun (WGS) entry which is preliminary data.</text>
</comment>
<protein>
    <recommendedName>
        <fullName evidence="3">Tail assembly chaperone</fullName>
    </recommendedName>
</protein>
<accession>A0A839EU80</accession>
<evidence type="ECO:0008006" key="3">
    <source>
        <dbReference type="Google" id="ProtNLM"/>
    </source>
</evidence>
<proteinExistence type="predicted"/>
<dbReference type="RefSeq" id="WP_182529268.1">
    <property type="nucleotide sequence ID" value="NZ_JACGXL010000001.1"/>
</dbReference>
<evidence type="ECO:0000313" key="2">
    <source>
        <dbReference type="Proteomes" id="UP000550401"/>
    </source>
</evidence>
<organism evidence="1 2">
    <name type="scientific">Dokdonella fugitiva</name>
    <dbReference type="NCBI Taxonomy" id="328517"/>
    <lineage>
        <taxon>Bacteria</taxon>
        <taxon>Pseudomonadati</taxon>
        <taxon>Pseudomonadota</taxon>
        <taxon>Gammaproteobacteria</taxon>
        <taxon>Lysobacterales</taxon>
        <taxon>Rhodanobacteraceae</taxon>
        <taxon>Dokdonella</taxon>
    </lineage>
</organism>
<dbReference type="EMBL" id="JACGXL010000001">
    <property type="protein sequence ID" value="MBA8886163.1"/>
    <property type="molecule type" value="Genomic_DNA"/>
</dbReference>
<evidence type="ECO:0000313" key="1">
    <source>
        <dbReference type="EMBL" id="MBA8886163.1"/>
    </source>
</evidence>
<sequence>MLTLKRDMTFKQTVHVQLPTEKPDVFRTGSFTAEYKLISNDEVRAMADEKLTVQQQLDRVLVSVDGVGPIEGDEKYSPAEQLQLVKENTITSLAALHAFNKACAKDIVGKTSKAP</sequence>
<dbReference type="Proteomes" id="UP000550401">
    <property type="component" value="Unassembled WGS sequence"/>
</dbReference>
<keyword evidence="2" id="KW-1185">Reference proteome</keyword>
<reference evidence="1 2" key="1">
    <citation type="submission" date="2020-07" db="EMBL/GenBank/DDBJ databases">
        <title>Genomic Encyclopedia of Type Strains, Phase IV (KMG-V): Genome sequencing to study the core and pangenomes of soil and plant-associated prokaryotes.</title>
        <authorList>
            <person name="Whitman W."/>
        </authorList>
    </citation>
    <scope>NUCLEOTIDE SEQUENCE [LARGE SCALE GENOMIC DNA]</scope>
    <source>
        <strain evidence="1 2">RH2WT43</strain>
    </source>
</reference>